<feature type="transmembrane region" description="Helical" evidence="9">
    <location>
        <begin position="42"/>
        <end position="60"/>
    </location>
</feature>
<dbReference type="EMBL" id="BLXT01003865">
    <property type="protein sequence ID" value="GFO07500.1"/>
    <property type="molecule type" value="Genomic_DNA"/>
</dbReference>
<organism evidence="10 11">
    <name type="scientific">Plakobranchus ocellatus</name>
    <dbReference type="NCBI Taxonomy" id="259542"/>
    <lineage>
        <taxon>Eukaryota</taxon>
        <taxon>Metazoa</taxon>
        <taxon>Spiralia</taxon>
        <taxon>Lophotrochozoa</taxon>
        <taxon>Mollusca</taxon>
        <taxon>Gastropoda</taxon>
        <taxon>Heterobranchia</taxon>
        <taxon>Euthyneura</taxon>
        <taxon>Panpulmonata</taxon>
        <taxon>Sacoglossa</taxon>
        <taxon>Placobranchoidea</taxon>
        <taxon>Plakobranchidae</taxon>
        <taxon>Plakobranchus</taxon>
    </lineage>
</organism>
<feature type="compositionally biased region" description="Low complexity" evidence="8">
    <location>
        <begin position="192"/>
        <end position="206"/>
    </location>
</feature>
<gene>
    <name evidence="10" type="ORF">PoB_003400500</name>
</gene>
<feature type="region of interest" description="Disordered" evidence="8">
    <location>
        <begin position="1956"/>
        <end position="2014"/>
    </location>
</feature>
<feature type="compositionally biased region" description="Low complexity" evidence="8">
    <location>
        <begin position="2005"/>
        <end position="2014"/>
    </location>
</feature>
<comment type="caution">
    <text evidence="10">The sequence shown here is derived from an EMBL/GenBank/DDBJ whole genome shotgun (WGS) entry which is preliminary data.</text>
</comment>
<evidence type="ECO:0000313" key="11">
    <source>
        <dbReference type="Proteomes" id="UP000735302"/>
    </source>
</evidence>
<feature type="compositionally biased region" description="Polar residues" evidence="8">
    <location>
        <begin position="1206"/>
        <end position="1217"/>
    </location>
</feature>
<dbReference type="GO" id="GO:0016020">
    <property type="term" value="C:membrane"/>
    <property type="evidence" value="ECO:0007669"/>
    <property type="project" value="UniProtKB-SubCell"/>
</dbReference>
<sequence length="2438" mass="272758">MRKYVVRWNLIRSEIQEGLGEGYLKICHPTKRSLNACQAKNIGVGTPILAAIVAAPLLVWEGNVDKRFCRIQDRYRHTLGVKIHLCSTLGFFIVTFVLVIFCYSQVCLVVRRRIQRHKENALKRKHLLQIPAFIQAISNVDDPPGGLNPKLTQGRRKFSLFNIGSSRRLSVIAPWVKARLSLPNDTSAGVTSRASGASSASSLSLSQRKKRKKSISSSAMILSEKGESGADEETKNNTYIENKDLCISSIETQNESGGGKNGCSNVHDGSKSVSEELNFSKSNLNVKTDDVFIQVESPKGPSLLCRQNQVSDITHSFKELQSVSGRERHLNAAFTFTDALARRSLEEEWELEMARVARERRISTESSMRRPSDTGSKCSTTKRLSLLNWLNKWRRKAFSEQTKTRQQSIDINESSLEETEKMVPDSGMAFSSHSQRDSFRLHDIFTTRDQVKANFNSNYPHSAFRFEVSPSTPKTSLKTIGRQKTSIEEQPCLPERKGGNPNYNLRQVGKSPQVQGSSDSTSGCLNLFDHVVCVHQTESPSSHRSENFQQVLAPGKCCSPTDVLIEDKNASACHPNFKLSTGETKSNINFFKYPLNKSDSQIITKENSTHSTEVSNITVRESLSLTSSLKDNIPSYEESRWSKMRRKEQNLNIDVNNRKKGIIFVFKDQKKPVSAKAVSTSTRSLPEKLKAIFSLHPNFSFLDAQLRGKSLRRPISFPGTTSSSKIDTPSNKCKKNREFLCSSFANAQTFLNGGTKHAFETTGYNRSTEAAGRNSENEKGYKSCVAVKNIKDRLLEDANHKQESSNEILTDINEMNRKDLPHAQNDRSHQCLKNKNTSEENLILSHIDSFAHNDEGTKFYPPQIFYADEKLVDPKYTRGKCLDLDLKTHCISENNKHGAGKPGIITMESTNQAKQLSNPSYTEHFPSTESYAFTKGNKFQSPLFPALPLDNSYFTPQSAPVEDHNAKEETGDCNISKLTTENLFVPGNIHGQCKDAKKLCSSEQELLQTSFSAGEPHSYCIYRTISENSCFDEKSRKNLFSLPNNPARLSASFVDMHNSDLFRRRMYAAREKKIRNSNDKRLSLAKKTENFISCNDRQEISFDNTRYMDEEKTDHCSCEFRKESGLTPITKPNSSTNCYTKLCDDGNNKARNRKHCDGCNKTLGNNQYSLYSSVKDIREPKIEVIPYRKTLTRKCCEYDSLKDNSSKPCSNKKTNSPPLKATDVKISKVATVRSLNVSPNFSQHTPLNPEKPTTISLSQILNKDNGDHNNILNKFVGSHTLYSPLDKPKNESESCNSNVPPSYPESQTSPPLLCGGNQQKQKESKMQHIKLYGSSAHHFVPSCENRNQRCISHQQGQKMKAGVKEDIPFDNSLRPGMQDFNQFPLSLPWVYNISVSIDPSVCMLCSVLYFYQRNLSFESAKPQSRLIYDTTSSFPYYLVKNWHLCSYPSYGPRCFWRYPDMYLLNTYVLAPLSTKDLDDFPQVKSGLFTNVQGFLKMNSKCSLSFNSPLSISQELLSERRNGNLMKNHSESQKEKSFDTEVNFFDLGQVLLKNELNETNTEMASFSNASPMSNVLPKNCHSKLLLESEVLSAKEFSTRSMFFGWSDFLVPSHSNSDVQKMSVVNDLIWYFTYCHSTRKSLLSWYRDVPCIETFSCVSTASLNSLEEGVYKSGPFLCSDILFPVSMIATANISGIQLFLDEKERQSCSKSKDSQQDLPMIKRSLEAQETDSPENFFHSETPCVSTSNRNDIVQKMIEPKERRWSMSKIVGNTFQFQDKPKATYRSTQQENCNVAHSSSALTKSMRTSLRKRAVIAAGIRDSCMGETLVSMLPVADNLNTESQQNCSEVPKTQYNRTSCPTGIPFPPITTKAVHSALLKCVPTLANHDPQDLPFEQQSKGQSFACASASESVANTPTTADSATPSSTCEIFVRSIFDAFVTGNGFFSSSEPCLPLFSLPGDTGGPGEEENMHPLDVPLTPLLTRNDNRRKSASNRGNKGEANEPTGEEPSSNPLLSSENRLFQLARKNREALFDSSQTFTPGSPLCGSPTVSSASGTNTARECSRSRKQSTLSHSWFSLDDLESTRKPSRFRLRSFYYLNSLRHQIERAFSVGHIRSFLGLGDTDVRKRKTTRKATRDTLVANQINVIITRCESIVLDKSSEELGNQPLRDRSSSLDPSPLDLNTSNGGSNTVYDQSVSDCLESWDKNLPRRANYQHRHSADAASTASSHNRACFDKMGKPRAASLDTARGSSFSQSDDMSSRGASLDLLSPASASGRTGSVCSGISTLSRLTECSAYTENSRSDCERITRRSAEREHNITKLLGVITFIFVISWSVSWCVIIGDTLGVIPGSSYATVTYSGTGENDATSAFLSTIETEEVHAQTSFLRHDTASPATHLTISLARNLFLVNHFCNIVVYAWLSKSFREKLAQCYKIVLPS</sequence>
<keyword evidence="7" id="KW-0807">Transducer</keyword>
<dbReference type="Proteomes" id="UP000735302">
    <property type="component" value="Unassembled WGS sequence"/>
</dbReference>
<accession>A0AAV4AKV3</accession>
<feature type="transmembrane region" description="Helical" evidence="9">
    <location>
        <begin position="81"/>
        <end position="106"/>
    </location>
</feature>
<evidence type="ECO:0000256" key="5">
    <source>
        <dbReference type="ARBA" id="ARBA00023136"/>
    </source>
</evidence>
<feature type="region of interest" description="Disordered" evidence="8">
    <location>
        <begin position="1201"/>
        <end position="1222"/>
    </location>
</feature>
<evidence type="ECO:0000256" key="7">
    <source>
        <dbReference type="ARBA" id="ARBA00023224"/>
    </source>
</evidence>
<evidence type="ECO:0000256" key="8">
    <source>
        <dbReference type="SAM" id="MobiDB-lite"/>
    </source>
</evidence>
<dbReference type="SUPFAM" id="SSF81321">
    <property type="entry name" value="Family A G protein-coupled receptor-like"/>
    <property type="match status" value="2"/>
</dbReference>
<evidence type="ECO:0000256" key="2">
    <source>
        <dbReference type="ARBA" id="ARBA00022692"/>
    </source>
</evidence>
<dbReference type="PANTHER" id="PTHR24238">
    <property type="entry name" value="G-PROTEIN COUPLED RECEPTOR"/>
    <property type="match status" value="1"/>
</dbReference>
<feature type="compositionally biased region" description="Polar residues" evidence="8">
    <location>
        <begin position="469"/>
        <end position="484"/>
    </location>
</feature>
<name>A0AAV4AKV3_9GAST</name>
<comment type="subcellular location">
    <subcellularLocation>
        <location evidence="1">Membrane</location>
        <topology evidence="1">Multi-pass membrane protein</topology>
    </subcellularLocation>
</comment>
<keyword evidence="11" id="KW-1185">Reference proteome</keyword>
<feature type="region of interest" description="Disordered" evidence="8">
    <location>
        <begin position="401"/>
        <end position="423"/>
    </location>
</feature>
<dbReference type="PANTHER" id="PTHR24238:SF47">
    <property type="entry name" value="ECDYSTEROIDS_DOPAMINE RECEPTOR-RELATED"/>
    <property type="match status" value="1"/>
</dbReference>
<keyword evidence="4" id="KW-0297">G-protein coupled receptor</keyword>
<evidence type="ECO:0000256" key="4">
    <source>
        <dbReference type="ARBA" id="ARBA00023040"/>
    </source>
</evidence>
<feature type="region of interest" description="Disordered" evidence="8">
    <location>
        <begin position="185"/>
        <end position="236"/>
    </location>
</feature>
<feature type="compositionally biased region" description="Polar residues" evidence="8">
    <location>
        <begin position="2047"/>
        <end position="2059"/>
    </location>
</feature>
<feature type="region of interest" description="Disordered" evidence="8">
    <location>
        <begin position="1283"/>
        <end position="1320"/>
    </location>
</feature>
<evidence type="ECO:0000256" key="9">
    <source>
        <dbReference type="SAM" id="Phobius"/>
    </source>
</evidence>
<evidence type="ECO:0008006" key="12">
    <source>
        <dbReference type="Google" id="ProtNLM"/>
    </source>
</evidence>
<keyword evidence="6" id="KW-0675">Receptor</keyword>
<evidence type="ECO:0000256" key="6">
    <source>
        <dbReference type="ARBA" id="ARBA00023170"/>
    </source>
</evidence>
<dbReference type="Gene3D" id="1.20.1070.10">
    <property type="entry name" value="Rhodopsin 7-helix transmembrane proteins"/>
    <property type="match status" value="2"/>
</dbReference>
<evidence type="ECO:0000313" key="10">
    <source>
        <dbReference type="EMBL" id="GFO07500.1"/>
    </source>
</evidence>
<feature type="compositionally biased region" description="Polar residues" evidence="8">
    <location>
        <begin position="401"/>
        <end position="414"/>
    </location>
</feature>
<feature type="region of interest" description="Disordered" evidence="8">
    <location>
        <begin position="2164"/>
        <end position="2190"/>
    </location>
</feature>
<feature type="region of interest" description="Disordered" evidence="8">
    <location>
        <begin position="2034"/>
        <end position="2064"/>
    </location>
</feature>
<dbReference type="Pfam" id="PF00001">
    <property type="entry name" value="7tm_1"/>
    <property type="match status" value="1"/>
</dbReference>
<keyword evidence="5 9" id="KW-0472">Membrane</keyword>
<reference evidence="10 11" key="1">
    <citation type="journal article" date="2021" name="Elife">
        <title>Chloroplast acquisition without the gene transfer in kleptoplastic sea slugs, Plakobranchus ocellatus.</title>
        <authorList>
            <person name="Maeda T."/>
            <person name="Takahashi S."/>
            <person name="Yoshida T."/>
            <person name="Shimamura S."/>
            <person name="Takaki Y."/>
            <person name="Nagai Y."/>
            <person name="Toyoda A."/>
            <person name="Suzuki Y."/>
            <person name="Arimoto A."/>
            <person name="Ishii H."/>
            <person name="Satoh N."/>
            <person name="Nishiyama T."/>
            <person name="Hasebe M."/>
            <person name="Maruyama T."/>
            <person name="Minagawa J."/>
            <person name="Obokata J."/>
            <person name="Shigenobu S."/>
        </authorList>
    </citation>
    <scope>NUCLEOTIDE SEQUENCE [LARGE SCALE GENOMIC DNA]</scope>
</reference>
<feature type="compositionally biased region" description="Polar residues" evidence="8">
    <location>
        <begin position="1293"/>
        <end position="1310"/>
    </location>
</feature>
<keyword evidence="3 9" id="KW-1133">Transmembrane helix</keyword>
<feature type="compositionally biased region" description="Basic and acidic residues" evidence="8">
    <location>
        <begin position="224"/>
        <end position="235"/>
    </location>
</feature>
<dbReference type="InterPro" id="IPR000276">
    <property type="entry name" value="GPCR_Rhodpsn"/>
</dbReference>
<protein>
    <recommendedName>
        <fullName evidence="12">Transmembrane protein</fullName>
    </recommendedName>
</protein>
<evidence type="ECO:0000256" key="3">
    <source>
        <dbReference type="ARBA" id="ARBA00022989"/>
    </source>
</evidence>
<keyword evidence="2 9" id="KW-0812">Transmembrane</keyword>
<evidence type="ECO:0000256" key="1">
    <source>
        <dbReference type="ARBA" id="ARBA00004141"/>
    </source>
</evidence>
<feature type="region of interest" description="Disordered" evidence="8">
    <location>
        <begin position="2244"/>
        <end position="2264"/>
    </location>
</feature>
<feature type="region of interest" description="Disordered" evidence="8">
    <location>
        <begin position="466"/>
        <end position="503"/>
    </location>
</feature>
<proteinExistence type="predicted"/>
<dbReference type="GO" id="GO:0004930">
    <property type="term" value="F:G protein-coupled receptor activity"/>
    <property type="evidence" value="ECO:0007669"/>
    <property type="project" value="UniProtKB-KW"/>
</dbReference>